<keyword evidence="2" id="KW-1185">Reference proteome</keyword>
<dbReference type="Gene3D" id="2.70.98.10">
    <property type="match status" value="1"/>
</dbReference>
<dbReference type="EMBL" id="CP017147">
    <property type="protein sequence ID" value="AOO81293.1"/>
    <property type="molecule type" value="Genomic_DNA"/>
</dbReference>
<reference evidence="1 2" key="1">
    <citation type="journal article" date="2015" name="Antonie Van Leeuwenhoek">
        <title>Bosea vaviloviae sp. nov., a new species of slow-growing rhizobia isolated from nodules of the relict species Vavilovia formosa (Stev.) Fed.</title>
        <authorList>
            <person name="Safronova V.I."/>
            <person name="Kuznetsova I.G."/>
            <person name="Sazanova A.L."/>
            <person name="Kimeklis A.K."/>
            <person name="Belimov A.A."/>
            <person name="Andronov E.E."/>
            <person name="Pinaev A.G."/>
            <person name="Chizhevskaya E.P."/>
            <person name="Pukhaev A.R."/>
            <person name="Popov K.P."/>
            <person name="Willems A."/>
            <person name="Tikhonovich I.A."/>
        </authorList>
    </citation>
    <scope>NUCLEOTIDE SEQUENCE [LARGE SCALE GENOMIC DNA]</scope>
    <source>
        <strain evidence="1 2">Vaf18</strain>
    </source>
</reference>
<dbReference type="InterPro" id="IPR014718">
    <property type="entry name" value="GH-type_carb-bd"/>
</dbReference>
<organism evidence="1 2">
    <name type="scientific">Bosea vaviloviae</name>
    <dbReference type="NCBI Taxonomy" id="1526658"/>
    <lineage>
        <taxon>Bacteria</taxon>
        <taxon>Pseudomonadati</taxon>
        <taxon>Pseudomonadota</taxon>
        <taxon>Alphaproteobacteria</taxon>
        <taxon>Hyphomicrobiales</taxon>
        <taxon>Boseaceae</taxon>
        <taxon>Bosea</taxon>
    </lineage>
</organism>
<dbReference type="STRING" id="1526658.BHK69_13215"/>
<evidence type="ECO:0008006" key="3">
    <source>
        <dbReference type="Google" id="ProtNLM"/>
    </source>
</evidence>
<dbReference type="OrthoDB" id="9796517at2"/>
<accession>A0A1D7U1N5</accession>
<dbReference type="SUPFAM" id="SSF74650">
    <property type="entry name" value="Galactose mutarotase-like"/>
    <property type="match status" value="1"/>
</dbReference>
<protein>
    <recommendedName>
        <fullName evidence="3">Aldose epimerase</fullName>
    </recommendedName>
</protein>
<dbReference type="GO" id="GO:0030246">
    <property type="term" value="F:carbohydrate binding"/>
    <property type="evidence" value="ECO:0007669"/>
    <property type="project" value="InterPro"/>
</dbReference>
<dbReference type="KEGG" id="bvv:BHK69_13215"/>
<dbReference type="Proteomes" id="UP000094969">
    <property type="component" value="Chromosome"/>
</dbReference>
<name>A0A1D7U1N5_9HYPH</name>
<dbReference type="AlphaFoldDB" id="A0A1D7U1N5"/>
<dbReference type="InterPro" id="IPR008183">
    <property type="entry name" value="Aldose_1/G6P_1-epimerase"/>
</dbReference>
<evidence type="ECO:0000313" key="2">
    <source>
        <dbReference type="Proteomes" id="UP000094969"/>
    </source>
</evidence>
<dbReference type="RefSeq" id="WP_069690507.1">
    <property type="nucleotide sequence ID" value="NZ_CP017147.1"/>
</dbReference>
<dbReference type="InterPro" id="IPR011013">
    <property type="entry name" value="Gal_mutarotase_sf_dom"/>
</dbReference>
<dbReference type="GO" id="GO:0016853">
    <property type="term" value="F:isomerase activity"/>
    <property type="evidence" value="ECO:0007669"/>
    <property type="project" value="InterPro"/>
</dbReference>
<evidence type="ECO:0000313" key="1">
    <source>
        <dbReference type="EMBL" id="AOO81293.1"/>
    </source>
</evidence>
<gene>
    <name evidence="1" type="ORF">BHK69_13215</name>
</gene>
<sequence>MSRITLSAHGYELAVNPDYGANLTALGWRRRDGRLIDILRGCDDTALIPGEPSPVGCFPMAPFANRIDGGSFSHAGRDYALPINRPQDGCAIHGFSRFAAFEILSQGEGAISLLHRHRGDVFAYDLVQDIVIDAQGLALRLAVTNRGAAMPFGIGLHPFFLLEAGARLRFQATRRSQSDERYLPLRFVPAQTAPDLGAGIALADVAGFDAHYSGWEPRLVELERPGAGLSIRVRGEEAFSNLHLYVGQDRDFVCIEPVSHVPDAHNRSDLAQHGKLAVLEHGEILAGTMRMSVSAMNGLNSNGF</sequence>
<proteinExistence type="predicted"/>
<dbReference type="Pfam" id="PF01263">
    <property type="entry name" value="Aldose_epim"/>
    <property type="match status" value="1"/>
</dbReference>
<dbReference type="GO" id="GO:0005975">
    <property type="term" value="P:carbohydrate metabolic process"/>
    <property type="evidence" value="ECO:0007669"/>
    <property type="project" value="InterPro"/>
</dbReference>